<dbReference type="AlphaFoldDB" id="A0A4V3C2V1"/>
<accession>A0A4V3C2V1</accession>
<dbReference type="Pfam" id="PF01223">
    <property type="entry name" value="Endonuclease_NS"/>
    <property type="match status" value="1"/>
</dbReference>
<evidence type="ECO:0000256" key="1">
    <source>
        <dbReference type="SAM" id="SignalP"/>
    </source>
</evidence>
<organism evidence="3 4">
    <name type="scientific">Pedobacter duraquae</name>
    <dbReference type="NCBI Taxonomy" id="425511"/>
    <lineage>
        <taxon>Bacteria</taxon>
        <taxon>Pseudomonadati</taxon>
        <taxon>Bacteroidota</taxon>
        <taxon>Sphingobacteriia</taxon>
        <taxon>Sphingobacteriales</taxon>
        <taxon>Sphingobacteriaceae</taxon>
        <taxon>Pedobacter</taxon>
    </lineage>
</organism>
<dbReference type="GO" id="GO:0046872">
    <property type="term" value="F:metal ion binding"/>
    <property type="evidence" value="ECO:0007669"/>
    <property type="project" value="InterPro"/>
</dbReference>
<proteinExistence type="predicted"/>
<feature type="domain" description="DNA/RNA non-specific endonuclease/pyrophosphatase/phosphodiesterase" evidence="2">
    <location>
        <begin position="49"/>
        <end position="260"/>
    </location>
</feature>
<dbReference type="RefSeq" id="WP_133559145.1">
    <property type="nucleotide sequence ID" value="NZ_SNWM01000007.1"/>
</dbReference>
<comment type="caution">
    <text evidence="3">The sequence shown here is derived from an EMBL/GenBank/DDBJ whole genome shotgun (WGS) entry which is preliminary data.</text>
</comment>
<sequence length="269" mass="30889">MWMNKWKLTVGFLLFPVAMLAQTINGEYARALHRQYPSQPTDFCPSCKLWVNPYYKSIADTARHMPLLTFYIYTKAHRLEQEALKLPRSGTYAAWYPSVGQPNETALYSAANKVINRPDQPEEIQKGHCQAWILLAYTVDAAILSDTYTFNSAMEYRGQNLGTEIASEDLCRKLTGWKGNPELTDSVKIWCGTFGSQATYTKGKVTGTVPAYYYKILKYKDHLHGKEITTCYWFPNQPEETQDKLKQREVSYKQLKVNLGFDPMAVFTE</sequence>
<dbReference type="InterPro" id="IPR044925">
    <property type="entry name" value="His-Me_finger_sf"/>
</dbReference>
<dbReference type="Proteomes" id="UP000295499">
    <property type="component" value="Unassembled WGS sequence"/>
</dbReference>
<dbReference type="Gene3D" id="3.40.570.10">
    <property type="entry name" value="Extracellular Endonuclease, subunit A"/>
    <property type="match status" value="1"/>
</dbReference>
<evidence type="ECO:0000313" key="3">
    <source>
        <dbReference type="EMBL" id="TDO19309.1"/>
    </source>
</evidence>
<dbReference type="GO" id="GO:0004519">
    <property type="term" value="F:endonuclease activity"/>
    <property type="evidence" value="ECO:0007669"/>
    <property type="project" value="UniProtKB-KW"/>
</dbReference>
<feature type="chain" id="PRO_5020348960" evidence="1">
    <location>
        <begin position="24"/>
        <end position="269"/>
    </location>
</feature>
<evidence type="ECO:0000259" key="2">
    <source>
        <dbReference type="Pfam" id="PF01223"/>
    </source>
</evidence>
<name>A0A4V3C2V1_9SPHI</name>
<dbReference type="InterPro" id="IPR044929">
    <property type="entry name" value="DNA/RNA_non-sp_Endonuclease_sf"/>
</dbReference>
<dbReference type="GO" id="GO:0016787">
    <property type="term" value="F:hydrolase activity"/>
    <property type="evidence" value="ECO:0007669"/>
    <property type="project" value="InterPro"/>
</dbReference>
<protein>
    <submittedName>
        <fullName evidence="3">DNA/RNA non-specific endonuclease</fullName>
    </submittedName>
</protein>
<keyword evidence="1" id="KW-0732">Signal</keyword>
<keyword evidence="3" id="KW-0255">Endonuclease</keyword>
<gene>
    <name evidence="3" type="ORF">CLV32_4549</name>
</gene>
<feature type="signal peptide" evidence="1">
    <location>
        <begin position="1"/>
        <end position="23"/>
    </location>
</feature>
<dbReference type="SUPFAM" id="SSF54060">
    <property type="entry name" value="His-Me finger endonucleases"/>
    <property type="match status" value="1"/>
</dbReference>
<dbReference type="GO" id="GO:0003676">
    <property type="term" value="F:nucleic acid binding"/>
    <property type="evidence" value="ECO:0007669"/>
    <property type="project" value="InterPro"/>
</dbReference>
<dbReference type="OrthoDB" id="796245at2"/>
<reference evidence="3 4" key="1">
    <citation type="submission" date="2019-03" db="EMBL/GenBank/DDBJ databases">
        <title>Genomic Encyclopedia of Archaeal and Bacterial Type Strains, Phase II (KMG-II): from individual species to whole genera.</title>
        <authorList>
            <person name="Goeker M."/>
        </authorList>
    </citation>
    <scope>NUCLEOTIDE SEQUENCE [LARGE SCALE GENOMIC DNA]</scope>
    <source>
        <strain evidence="3 4">DSM 19034</strain>
    </source>
</reference>
<keyword evidence="3" id="KW-0540">Nuclease</keyword>
<keyword evidence="4" id="KW-1185">Reference proteome</keyword>
<dbReference type="InterPro" id="IPR001604">
    <property type="entry name" value="Endo_G_ENPP1-like_dom"/>
</dbReference>
<dbReference type="EMBL" id="SNWM01000007">
    <property type="protein sequence ID" value="TDO19309.1"/>
    <property type="molecule type" value="Genomic_DNA"/>
</dbReference>
<keyword evidence="3" id="KW-0378">Hydrolase</keyword>
<evidence type="ECO:0000313" key="4">
    <source>
        <dbReference type="Proteomes" id="UP000295499"/>
    </source>
</evidence>